<accession>A0ABY4G224</accession>
<gene>
    <name evidence="1" type="ORF">MUN86_14775</name>
</gene>
<dbReference type="PANTHER" id="PTHR38009:SF1">
    <property type="entry name" value="CONSERVED HYPOTHETICAL PHAGE TAIL PROTEIN"/>
    <property type="match status" value="1"/>
</dbReference>
<dbReference type="PANTHER" id="PTHR38009">
    <property type="entry name" value="CONSERVED HYPOTHETICAL PHAGE TAIL PROTEIN"/>
    <property type="match status" value="1"/>
</dbReference>
<dbReference type="InterPro" id="IPR010667">
    <property type="entry name" value="Phage_T4_Gp19"/>
</dbReference>
<organism evidence="1 2">
    <name type="scientific">Hymenobacter volaticus</name>
    <dbReference type="NCBI Taxonomy" id="2932254"/>
    <lineage>
        <taxon>Bacteria</taxon>
        <taxon>Pseudomonadati</taxon>
        <taxon>Bacteroidota</taxon>
        <taxon>Cytophagia</taxon>
        <taxon>Cytophagales</taxon>
        <taxon>Hymenobacteraceae</taxon>
        <taxon>Hymenobacter</taxon>
    </lineage>
</organism>
<dbReference type="Pfam" id="PF06841">
    <property type="entry name" value="Phage_T4_gp19"/>
    <property type="match status" value="1"/>
</dbReference>
<reference evidence="1" key="1">
    <citation type="submission" date="2022-04" db="EMBL/GenBank/DDBJ databases">
        <title>Hymenobacter sp. isolated from the air.</title>
        <authorList>
            <person name="Won M."/>
            <person name="Lee C.-M."/>
            <person name="Woen H.-Y."/>
            <person name="Kwon S.-W."/>
        </authorList>
    </citation>
    <scope>NUCLEOTIDE SEQUENCE</scope>
    <source>
        <strain evidence="1">5420S-77</strain>
    </source>
</reference>
<dbReference type="EMBL" id="CP095061">
    <property type="protein sequence ID" value="UOQ64826.1"/>
    <property type="molecule type" value="Genomic_DNA"/>
</dbReference>
<evidence type="ECO:0000313" key="1">
    <source>
        <dbReference type="EMBL" id="UOQ64826.1"/>
    </source>
</evidence>
<proteinExistence type="predicted"/>
<protein>
    <submittedName>
        <fullName evidence="1">Phage tail protein</fullName>
    </submittedName>
</protein>
<evidence type="ECO:0000313" key="2">
    <source>
        <dbReference type="Proteomes" id="UP000830401"/>
    </source>
</evidence>
<dbReference type="NCBIfam" id="TIGR02241">
    <property type="entry name" value="conserved hypothetical phage tail region protein"/>
    <property type="match status" value="1"/>
</dbReference>
<dbReference type="InterPro" id="IPR011747">
    <property type="entry name" value="CHP02241"/>
</dbReference>
<sequence>MANTQFVVNALRFDAYKGFMFRLLINGNVVAGVSKVSPLIRKTDFVKHREGGDQSSSRLTPGISNFEPLTIERGVTHDKDFEEWAKLVWNLEGQTAMSLANFRKNLTLVLLNDQGSVAKAYNLYRCWVSEYQALGELDSNTASVVIEKITIQYEGFERDEDIVEPKEY</sequence>
<keyword evidence="2" id="KW-1185">Reference proteome</keyword>
<dbReference type="Proteomes" id="UP000830401">
    <property type="component" value="Chromosome"/>
</dbReference>
<dbReference type="RefSeq" id="WP_245118822.1">
    <property type="nucleotide sequence ID" value="NZ_CP095061.1"/>
</dbReference>
<name>A0ABY4G224_9BACT</name>